<dbReference type="PROSITE" id="PS01081">
    <property type="entry name" value="HTH_TETR_1"/>
    <property type="match status" value="1"/>
</dbReference>
<sequence length="189" mass="20935">MARPKSEEKRLALLEAAVDAVAEHGLGASTARIAAQAGVAEGTLFRYFATKDHLLNELYFHLKQNLCNAMMEDYLRTDQVKERARSVWNSYIGWGLVNPAANKAMRQLAVSDKIRPATIACVAELFPDLEELSEACVIEGVLIKGQSAFADAIFMALAQTTMEFALREPDEIDAYKAAGFDVMWRAFTK</sequence>
<feature type="DNA-binding region" description="H-T-H motif" evidence="2">
    <location>
        <begin position="29"/>
        <end position="48"/>
    </location>
</feature>
<proteinExistence type="predicted"/>
<dbReference type="GO" id="GO:0003677">
    <property type="term" value="F:DNA binding"/>
    <property type="evidence" value="ECO:0007669"/>
    <property type="project" value="UniProtKB-UniRule"/>
</dbReference>
<evidence type="ECO:0000256" key="2">
    <source>
        <dbReference type="PROSITE-ProRule" id="PRU00335"/>
    </source>
</evidence>
<keyword evidence="1 2" id="KW-0238">DNA-binding</keyword>
<feature type="domain" description="HTH tetR-type" evidence="3">
    <location>
        <begin position="7"/>
        <end position="66"/>
    </location>
</feature>
<dbReference type="InterPro" id="IPR001647">
    <property type="entry name" value="HTH_TetR"/>
</dbReference>
<organism evidence="4 5">
    <name type="scientific">Acerihabitans arboris</name>
    <dbReference type="NCBI Taxonomy" id="2691583"/>
    <lineage>
        <taxon>Bacteria</taxon>
        <taxon>Pseudomonadati</taxon>
        <taxon>Pseudomonadota</taxon>
        <taxon>Gammaproteobacteria</taxon>
        <taxon>Enterobacterales</taxon>
        <taxon>Pectobacteriaceae</taxon>
        <taxon>Acerihabitans</taxon>
    </lineage>
</organism>
<dbReference type="PANTHER" id="PTHR30055">
    <property type="entry name" value="HTH-TYPE TRANSCRIPTIONAL REGULATOR RUTR"/>
    <property type="match status" value="1"/>
</dbReference>
<dbReference type="PROSITE" id="PS50977">
    <property type="entry name" value="HTH_TETR_2"/>
    <property type="match status" value="1"/>
</dbReference>
<keyword evidence="5" id="KW-1185">Reference proteome</keyword>
<dbReference type="PANTHER" id="PTHR30055:SF222">
    <property type="entry name" value="REGULATORY PROTEIN"/>
    <property type="match status" value="1"/>
</dbReference>
<gene>
    <name evidence="4" type="ORF">GRH90_19555</name>
</gene>
<dbReference type="EMBL" id="WUBS01000015">
    <property type="protein sequence ID" value="NDL64932.1"/>
    <property type="molecule type" value="Genomic_DNA"/>
</dbReference>
<dbReference type="InterPro" id="IPR009057">
    <property type="entry name" value="Homeodomain-like_sf"/>
</dbReference>
<reference evidence="4 5" key="1">
    <citation type="submission" date="2019-12" db="EMBL/GenBank/DDBJ databases">
        <authorList>
            <person name="Lee S.D."/>
        </authorList>
    </citation>
    <scope>NUCLEOTIDE SEQUENCE [LARGE SCALE GENOMIC DNA]</scope>
    <source>
        <strain evidence="4 5">SAP-6</strain>
    </source>
</reference>
<dbReference type="RefSeq" id="WP_162367641.1">
    <property type="nucleotide sequence ID" value="NZ_WUBS01000015.1"/>
</dbReference>
<evidence type="ECO:0000313" key="5">
    <source>
        <dbReference type="Proteomes" id="UP000461443"/>
    </source>
</evidence>
<dbReference type="InterPro" id="IPR023772">
    <property type="entry name" value="DNA-bd_HTH_TetR-type_CS"/>
</dbReference>
<protein>
    <submittedName>
        <fullName evidence="4">TetR family transcriptional regulator</fullName>
    </submittedName>
</protein>
<evidence type="ECO:0000313" key="4">
    <source>
        <dbReference type="EMBL" id="NDL64932.1"/>
    </source>
</evidence>
<dbReference type="PRINTS" id="PR00455">
    <property type="entry name" value="HTHTETR"/>
</dbReference>
<dbReference type="Proteomes" id="UP000461443">
    <property type="component" value="Unassembled WGS sequence"/>
</dbReference>
<dbReference type="SUPFAM" id="SSF46689">
    <property type="entry name" value="Homeodomain-like"/>
    <property type="match status" value="1"/>
</dbReference>
<reference evidence="4 5" key="2">
    <citation type="submission" date="2020-02" db="EMBL/GenBank/DDBJ databases">
        <title>The new genus of Enterobacteriales.</title>
        <authorList>
            <person name="Kim I.S."/>
        </authorList>
    </citation>
    <scope>NUCLEOTIDE SEQUENCE [LARGE SCALE GENOMIC DNA]</scope>
    <source>
        <strain evidence="4 5">SAP-6</strain>
    </source>
</reference>
<comment type="caution">
    <text evidence="4">The sequence shown here is derived from an EMBL/GenBank/DDBJ whole genome shotgun (WGS) entry which is preliminary data.</text>
</comment>
<dbReference type="Gene3D" id="1.10.357.10">
    <property type="entry name" value="Tetracycline Repressor, domain 2"/>
    <property type="match status" value="1"/>
</dbReference>
<evidence type="ECO:0000256" key="1">
    <source>
        <dbReference type="ARBA" id="ARBA00023125"/>
    </source>
</evidence>
<name>A0A845SNH0_9GAMM</name>
<dbReference type="InterPro" id="IPR050109">
    <property type="entry name" value="HTH-type_TetR-like_transc_reg"/>
</dbReference>
<accession>A0A845SNH0</accession>
<dbReference type="Pfam" id="PF00440">
    <property type="entry name" value="TetR_N"/>
    <property type="match status" value="1"/>
</dbReference>
<evidence type="ECO:0000259" key="3">
    <source>
        <dbReference type="PROSITE" id="PS50977"/>
    </source>
</evidence>
<dbReference type="AlphaFoldDB" id="A0A845SNH0"/>